<dbReference type="KEGG" id="mamm:ABNF92_06695"/>
<protein>
    <submittedName>
        <fullName evidence="4">PilC/PilY family type IV pilus protein</fullName>
    </submittedName>
</protein>
<feature type="domain" description="PilY1 beta-propeller" evidence="3">
    <location>
        <begin position="645"/>
        <end position="989"/>
    </location>
</feature>
<proteinExistence type="predicted"/>
<dbReference type="InterPro" id="IPR008707">
    <property type="entry name" value="B-propeller_PilY1"/>
</dbReference>
<dbReference type="AlphaFoldDB" id="A0AAU7MRD4"/>
<evidence type="ECO:0000259" key="3">
    <source>
        <dbReference type="Pfam" id="PF05567"/>
    </source>
</evidence>
<accession>A0AAU7MRD4</accession>
<organism evidence="4">
    <name type="scientific">Marinobacter sp. MMG032</name>
    <dbReference type="NCBI Taxonomy" id="3158548"/>
    <lineage>
        <taxon>Bacteria</taxon>
        <taxon>Pseudomonadati</taxon>
        <taxon>Pseudomonadota</taxon>
        <taxon>Gammaproteobacteria</taxon>
        <taxon>Pseudomonadales</taxon>
        <taxon>Marinobacteraceae</taxon>
        <taxon>Marinobacter</taxon>
    </lineage>
</organism>
<name>A0AAU7MRD4_9GAMM</name>
<sequence>MTMIFPVSGWSDVNFSQKPLMAGGGVDPNLMFLLDDSGSMRWGFMPDGLMGGRYLGDCNDAVTYGSNTYCALNVGSRPYLLSPTYNKLYYNPAVTYAPPLRADGESMPSANSFSAPLNGFDPGSSTVNLDANYRAIMDDYYWYGRANGYWRYGFTISPYANATRAFYYEWKNGCGNWESINCYNQVTISGAADRQNFANWFSYYRTREMAAKSGIGSVFADKDLSKQFRLGWGVINRGRNNVDGASNVRAVEQGVRPFLDDDDKGINGVKDDFISWLYGVDSTGSTPLQRALEGAGQYYERSKRAWLDDPSASEGTGNVARQCRMSATMLMTDGYYNTGNGFDPDLNSYADDSDGPIITNDDGAEAQFKAEEPFSDGRTGRITLGDIAAHYWKRDLRPDIDNYVPVIKGKNNEGERKVIGNPAFWQHMMTYGIGFGVEGTVSRDEAMDAVFSGENLDWWAGNEEEDKINDLLHAAINSRGDFFSAADPETFRIELGRLLTAFFDTTASATGLDFNVATIEEEGALVFSSSFESNGWAGDLVASTYGTGSNGLPQEETGNENKGWSARSVLESAVPDNRTILTWDGSDGQPFRWGSLTMAQKADLNSGAPLLGEQRLEYLRGKSKSEIAASDPDEAKYFRDRTYRLGAIVNSTPRYVGVPDSGWPNDMPGASKYSEFYNSNLDRTPVVYVGSNDGMLHGFRATDNDAGGGEELVAYVPSFVFSAEAEKGLHYLTEPDYDHRFYVDLNLEVVDAFIKGRGKNGNVSGSQAWRTVLIGGARAGAKGIFALDVTDPSFTEDTAAQHVLWEFSAEDDDRLGYLIEPPEIALMDWGSGPRWTAFVPNGYNSGSSSSGFFMLDIEKGLDGWDPGDYMYHEFDAGGDGLSPLTLIDANEDYMVDRVYAGDRDGNLWVAEISEGSPANAYTGAYFKADQPITSAPAVALSVDSGKDPDLMILFGTGQHLETADNADTSQQYFYAVHETSDAAPALTVNDLVEINVTGTGSQRETENKRVDYEKNRGWYTPLPTSGERVVNYPIIRGEYVYVNTLIPGSDPCMGGGYGWVMGFEIVRAENTTPVYRAFKNLDENGAGIKVSSTPSQLATWGNLLTYGTGTGGAGFTELDPFDDVLGRRGWREITE</sequence>
<dbReference type="Pfam" id="PF05567">
    <property type="entry name" value="T4P_PilY1"/>
    <property type="match status" value="1"/>
</dbReference>
<keyword evidence="2" id="KW-0106">Calcium</keyword>
<evidence type="ECO:0000256" key="1">
    <source>
        <dbReference type="ARBA" id="ARBA00022723"/>
    </source>
</evidence>
<evidence type="ECO:0000313" key="4">
    <source>
        <dbReference type="EMBL" id="XBQ20832.1"/>
    </source>
</evidence>
<dbReference type="RefSeq" id="WP_349343779.1">
    <property type="nucleotide sequence ID" value="NZ_CP157802.1"/>
</dbReference>
<reference evidence="4" key="1">
    <citation type="submission" date="2024-05" db="EMBL/GenBank/DDBJ databases">
        <title>Draft Genome Sequences of Flagellimonas sp. MMG031 and Marinobacter sp. MMG032 Isolated from the dinoflagellate Symbiodinium pilosum.</title>
        <authorList>
            <person name="Shikuma N.J."/>
            <person name="Farrell M.V."/>
        </authorList>
    </citation>
    <scope>NUCLEOTIDE SEQUENCE</scope>
    <source>
        <strain evidence="4">MMG032</strain>
    </source>
</reference>
<keyword evidence="1" id="KW-0479">Metal-binding</keyword>
<gene>
    <name evidence="4" type="ORF">ABNF92_06695</name>
</gene>
<dbReference type="GO" id="GO:0046872">
    <property type="term" value="F:metal ion binding"/>
    <property type="evidence" value="ECO:0007669"/>
    <property type="project" value="UniProtKB-KW"/>
</dbReference>
<dbReference type="EMBL" id="CP157802">
    <property type="protein sequence ID" value="XBQ20832.1"/>
    <property type="molecule type" value="Genomic_DNA"/>
</dbReference>
<evidence type="ECO:0000256" key="2">
    <source>
        <dbReference type="ARBA" id="ARBA00022837"/>
    </source>
</evidence>